<dbReference type="EMBL" id="CANTFL010000166">
    <property type="protein sequence ID" value="CAI5716667.1"/>
    <property type="molecule type" value="Genomic_DNA"/>
</dbReference>
<dbReference type="Pfam" id="PF01363">
    <property type="entry name" value="FYVE"/>
    <property type="match status" value="1"/>
</dbReference>
<feature type="region of interest" description="Disordered" evidence="5">
    <location>
        <begin position="610"/>
        <end position="638"/>
    </location>
</feature>
<evidence type="ECO:0000313" key="7">
    <source>
        <dbReference type="EMBL" id="CAI5716667.1"/>
    </source>
</evidence>
<dbReference type="GO" id="GO:0008270">
    <property type="term" value="F:zinc ion binding"/>
    <property type="evidence" value="ECO:0007669"/>
    <property type="project" value="UniProtKB-KW"/>
</dbReference>
<keyword evidence="1" id="KW-0479">Metal-binding</keyword>
<evidence type="ECO:0000259" key="6">
    <source>
        <dbReference type="PROSITE" id="PS50178"/>
    </source>
</evidence>
<dbReference type="InterPro" id="IPR052727">
    <property type="entry name" value="Rab4/Rab5_effector"/>
</dbReference>
<accession>A0AAV0T7W5</accession>
<feature type="compositionally biased region" description="Low complexity" evidence="5">
    <location>
        <begin position="39"/>
        <end position="97"/>
    </location>
</feature>
<evidence type="ECO:0000256" key="2">
    <source>
        <dbReference type="ARBA" id="ARBA00022771"/>
    </source>
</evidence>
<dbReference type="Proteomes" id="UP001162031">
    <property type="component" value="Unassembled WGS sequence"/>
</dbReference>
<gene>
    <name evidence="7" type="ORF">HBR001_LOCUS1671</name>
</gene>
<feature type="region of interest" description="Disordered" evidence="5">
    <location>
        <begin position="785"/>
        <end position="831"/>
    </location>
</feature>
<dbReference type="Gene3D" id="3.30.40.10">
    <property type="entry name" value="Zinc/RING finger domain, C3HC4 (zinc finger)"/>
    <property type="match status" value="1"/>
</dbReference>
<feature type="compositionally biased region" description="Polar residues" evidence="5">
    <location>
        <begin position="821"/>
        <end position="831"/>
    </location>
</feature>
<protein>
    <recommendedName>
        <fullName evidence="6">FYVE-type domain-containing protein</fullName>
    </recommendedName>
</protein>
<dbReference type="SUPFAM" id="SSF57903">
    <property type="entry name" value="FYVE/PHD zinc finger"/>
    <property type="match status" value="1"/>
</dbReference>
<keyword evidence="8" id="KW-1185">Reference proteome</keyword>
<keyword evidence="2 4" id="KW-0863">Zinc-finger</keyword>
<feature type="domain" description="FYVE-type" evidence="6">
    <location>
        <begin position="477"/>
        <end position="546"/>
    </location>
</feature>
<evidence type="ECO:0000256" key="4">
    <source>
        <dbReference type="PROSITE-ProRule" id="PRU00091"/>
    </source>
</evidence>
<dbReference type="InterPro" id="IPR023393">
    <property type="entry name" value="START-like_dom_sf"/>
</dbReference>
<reference evidence="7" key="1">
    <citation type="submission" date="2022-12" db="EMBL/GenBank/DDBJ databases">
        <authorList>
            <person name="Webb A."/>
        </authorList>
    </citation>
    <scope>NUCLEOTIDE SEQUENCE</scope>
    <source>
        <strain evidence="7">Hp1</strain>
    </source>
</reference>
<dbReference type="SMART" id="SM00064">
    <property type="entry name" value="FYVE"/>
    <property type="match status" value="1"/>
</dbReference>
<dbReference type="PANTHER" id="PTHR13510:SF44">
    <property type="entry name" value="RABENOSYN-5"/>
    <property type="match status" value="1"/>
</dbReference>
<comment type="caution">
    <text evidence="7">The sequence shown here is derived from an EMBL/GenBank/DDBJ whole genome shotgun (WGS) entry which is preliminary data.</text>
</comment>
<evidence type="ECO:0000256" key="1">
    <source>
        <dbReference type="ARBA" id="ARBA00022723"/>
    </source>
</evidence>
<dbReference type="Gene3D" id="3.30.530.20">
    <property type="match status" value="1"/>
</dbReference>
<dbReference type="InterPro" id="IPR000306">
    <property type="entry name" value="Znf_FYVE"/>
</dbReference>
<keyword evidence="3" id="KW-0862">Zinc</keyword>
<name>A0AAV0T7W5_HYABA</name>
<evidence type="ECO:0000256" key="5">
    <source>
        <dbReference type="SAM" id="MobiDB-lite"/>
    </source>
</evidence>
<dbReference type="InterPro" id="IPR017455">
    <property type="entry name" value="Znf_FYVE-rel"/>
</dbReference>
<sequence length="831" mass="89783">MSTPSVGFTVFQVPGARTPKRPTGARLGGGPVLPNAPKTPSSNNNNTTTTTNNSTSSSNSNNSTVTTTSSNSTAATTSTAATSTAPSTGALSSGLTLLPPPADRTQRHSTTTFAVFQPPGGLQSILQRSGAPPVSLNAPYSGTSGSGSTGSHSSTGSAGANGLRLATLHALTRDDDDQSRGGMSWMRTGRTIRVRDSGDSFRFPLETEHLPTTCVSAAQFAQLERELQRIADTHVNAAATWLDNPTQCAPYRGQSWKPYVEKKQCVVYRLKEAADASNLQRRALLRAKLDTSLDDLEYAVTCATTDDQRLYMSHCYQDSFLDAAVLQVHERATRDDAFRFLGIKWLAFQSAVDSVFSCRDALVVEFATTMVDATGHKVLVKVQRSISMAECNGSERSFGFARTTGTWVWLFRSTAGGKVDVSVVSEDRFDSSRSTPSWFANRVLSTLHTVAVNHATAADAKFLVRGRMITNRPWVPNNERPACFVCFKSFNLLRSRHHCRVCAEIMCGACTIELGIQACKLPLGMLPETGNGLIVSVEKFCLRCVNRARQDRRSALAAAKSAGTLDLAADEGFESGVPISYASRASELDYSHVSLARGLSLDHAAERELQLQQQQTHSLASSSSSTSSRSGTNGDKSGISFAGWSTKVLSAINREKTAECAKSQPSLVTLTPASSSRNLMDAGACTPRSMRRALDDRRRLNSDASGCTTSISSLSDCDSNSDLMSRRTDRDPICSDTVVLLEEPSEVLHVTPLPTSFTKMEEQIAAQQALLRSMFIEGKKIMEQQQGYSRQVHPAQDQRYGSQRQPPKSLGDKDRLALLPPSSSTSIEYID</sequence>
<dbReference type="PROSITE" id="PS50178">
    <property type="entry name" value="ZF_FYVE"/>
    <property type="match status" value="1"/>
</dbReference>
<evidence type="ECO:0000256" key="3">
    <source>
        <dbReference type="ARBA" id="ARBA00022833"/>
    </source>
</evidence>
<dbReference type="PANTHER" id="PTHR13510">
    <property type="entry name" value="FYVE-FINGER-CONTAINING RAB5 EFFECTOR PROTEIN RABENOSYN-5-RELATED"/>
    <property type="match status" value="1"/>
</dbReference>
<dbReference type="InterPro" id="IPR013083">
    <property type="entry name" value="Znf_RING/FYVE/PHD"/>
</dbReference>
<organism evidence="7 8">
    <name type="scientific">Hyaloperonospora brassicae</name>
    <name type="common">Brassica downy mildew</name>
    <name type="synonym">Peronospora brassicae</name>
    <dbReference type="NCBI Taxonomy" id="162125"/>
    <lineage>
        <taxon>Eukaryota</taxon>
        <taxon>Sar</taxon>
        <taxon>Stramenopiles</taxon>
        <taxon>Oomycota</taxon>
        <taxon>Peronosporomycetes</taxon>
        <taxon>Peronosporales</taxon>
        <taxon>Peronosporaceae</taxon>
        <taxon>Hyaloperonospora</taxon>
    </lineage>
</organism>
<feature type="compositionally biased region" description="Low complexity" evidence="5">
    <location>
        <begin position="610"/>
        <end position="630"/>
    </location>
</feature>
<dbReference type="InterPro" id="IPR011011">
    <property type="entry name" value="Znf_FYVE_PHD"/>
</dbReference>
<proteinExistence type="predicted"/>
<feature type="region of interest" description="Disordered" evidence="5">
    <location>
        <begin position="1"/>
        <end position="107"/>
    </location>
</feature>
<feature type="region of interest" description="Disordered" evidence="5">
    <location>
        <begin position="123"/>
        <end position="160"/>
    </location>
</feature>
<dbReference type="AlphaFoldDB" id="A0AAV0T7W5"/>
<evidence type="ECO:0000313" key="8">
    <source>
        <dbReference type="Proteomes" id="UP001162031"/>
    </source>
</evidence>